<dbReference type="SMART" id="SM00173">
    <property type="entry name" value="RAS"/>
    <property type="match status" value="1"/>
</dbReference>
<dbReference type="Proteomes" id="UP001158576">
    <property type="component" value="Chromosome XSR"/>
</dbReference>
<dbReference type="Gene3D" id="3.40.50.300">
    <property type="entry name" value="P-loop containing nucleotide triphosphate hydrolases"/>
    <property type="match status" value="1"/>
</dbReference>
<dbReference type="SMART" id="SM00176">
    <property type="entry name" value="RAN"/>
    <property type="match status" value="1"/>
</dbReference>
<organism evidence="3 4">
    <name type="scientific">Oikopleura dioica</name>
    <name type="common">Tunicate</name>
    <dbReference type="NCBI Taxonomy" id="34765"/>
    <lineage>
        <taxon>Eukaryota</taxon>
        <taxon>Metazoa</taxon>
        <taxon>Chordata</taxon>
        <taxon>Tunicata</taxon>
        <taxon>Appendicularia</taxon>
        <taxon>Copelata</taxon>
        <taxon>Oikopleuridae</taxon>
        <taxon>Oikopleura</taxon>
    </lineage>
</organism>
<dbReference type="PROSITE" id="PS51421">
    <property type="entry name" value="RAS"/>
    <property type="match status" value="1"/>
</dbReference>
<name>A0ABN7SIG4_OIKDI</name>
<accession>A0ABN7SIG4</accession>
<keyword evidence="4" id="KW-1185">Reference proteome</keyword>
<sequence length="222" mass="25197">MDNGAQRRGPITPAYDIAAKILLIGEAGVGKTHLILRYVDNIFEPQLVKVTVQPDVKSKDLTVHDKKVRLRIWDTAGSERFRAINRSFFRNALGVIVVYDVTDKNTFAKVKSWIEEVDVNCDKQPVVILVGNKTDLAEQRQVSTQEGRELAKRHKMMFMEASAKTRENVNDVFFELSEKILENPELFDSASRRSQGVNLERQEDNNLVSWISGTLSSFCNVL</sequence>
<dbReference type="PROSITE" id="PS51420">
    <property type="entry name" value="RHO"/>
    <property type="match status" value="1"/>
</dbReference>
<dbReference type="SMART" id="SM00175">
    <property type="entry name" value="RAB"/>
    <property type="match status" value="1"/>
</dbReference>
<dbReference type="PRINTS" id="PR00449">
    <property type="entry name" value="RASTRNSFRMNG"/>
</dbReference>
<dbReference type="InterPro" id="IPR005225">
    <property type="entry name" value="Small_GTP-bd"/>
</dbReference>
<protein>
    <submittedName>
        <fullName evidence="3">Oidioi.mRNA.OKI2018_I69.XSR.g14368.t1.cds</fullName>
    </submittedName>
</protein>
<evidence type="ECO:0000313" key="4">
    <source>
        <dbReference type="Proteomes" id="UP001158576"/>
    </source>
</evidence>
<reference evidence="3 4" key="1">
    <citation type="submission" date="2021-04" db="EMBL/GenBank/DDBJ databases">
        <authorList>
            <person name="Bliznina A."/>
        </authorList>
    </citation>
    <scope>NUCLEOTIDE SEQUENCE [LARGE SCALE GENOMIC DNA]</scope>
</reference>
<dbReference type="SMART" id="SM00174">
    <property type="entry name" value="RHO"/>
    <property type="match status" value="1"/>
</dbReference>
<dbReference type="EMBL" id="OU015569">
    <property type="protein sequence ID" value="CAG5095851.1"/>
    <property type="molecule type" value="Genomic_DNA"/>
</dbReference>
<dbReference type="SUPFAM" id="SSF52540">
    <property type="entry name" value="P-loop containing nucleoside triphosphate hydrolases"/>
    <property type="match status" value="1"/>
</dbReference>
<dbReference type="InterPro" id="IPR050227">
    <property type="entry name" value="Rab"/>
</dbReference>
<evidence type="ECO:0000313" key="3">
    <source>
        <dbReference type="EMBL" id="CAG5095851.1"/>
    </source>
</evidence>
<gene>
    <name evidence="3" type="ORF">OKIOD_LOCUS5926</name>
</gene>
<dbReference type="InterPro" id="IPR001806">
    <property type="entry name" value="Small_GTPase"/>
</dbReference>
<dbReference type="InterPro" id="IPR027417">
    <property type="entry name" value="P-loop_NTPase"/>
</dbReference>
<dbReference type="PROSITE" id="PS51419">
    <property type="entry name" value="RAB"/>
    <property type="match status" value="1"/>
</dbReference>
<dbReference type="Pfam" id="PF00071">
    <property type="entry name" value="Ras"/>
    <property type="match status" value="1"/>
</dbReference>
<dbReference type="NCBIfam" id="TIGR00231">
    <property type="entry name" value="small_GTP"/>
    <property type="match status" value="1"/>
</dbReference>
<evidence type="ECO:0000256" key="2">
    <source>
        <dbReference type="ARBA" id="ARBA00023134"/>
    </source>
</evidence>
<keyword evidence="2" id="KW-0342">GTP-binding</keyword>
<dbReference type="CDD" id="cd00154">
    <property type="entry name" value="Rab"/>
    <property type="match status" value="1"/>
</dbReference>
<keyword evidence="1" id="KW-0547">Nucleotide-binding</keyword>
<evidence type="ECO:0000256" key="1">
    <source>
        <dbReference type="ARBA" id="ARBA00022741"/>
    </source>
</evidence>
<dbReference type="PANTHER" id="PTHR47977">
    <property type="entry name" value="RAS-RELATED PROTEIN RAB"/>
    <property type="match status" value="1"/>
</dbReference>
<proteinExistence type="predicted"/>